<organism evidence="3 4">
    <name type="scientific">Enterococcus alishanensis</name>
    <dbReference type="NCBI Taxonomy" id="1303817"/>
    <lineage>
        <taxon>Bacteria</taxon>
        <taxon>Bacillati</taxon>
        <taxon>Bacillota</taxon>
        <taxon>Bacilli</taxon>
        <taxon>Lactobacillales</taxon>
        <taxon>Enterococcaceae</taxon>
        <taxon>Enterococcus</taxon>
    </lineage>
</organism>
<dbReference type="CDD" id="cd00093">
    <property type="entry name" value="HTH_XRE"/>
    <property type="match status" value="1"/>
</dbReference>
<reference evidence="3 4" key="1">
    <citation type="submission" date="2021-06" db="EMBL/GenBank/DDBJ databases">
        <title>Enterococcus alishanensis sp. nov., a novel lactic acid bacterium isolated from fresh coffee beans.</title>
        <authorList>
            <person name="Chen Y.-S."/>
        </authorList>
    </citation>
    <scope>NUCLEOTIDE SEQUENCE [LARGE SCALE GENOMIC DNA]</scope>
    <source>
        <strain evidence="3 4">ALS3</strain>
    </source>
</reference>
<name>A0ABS6TC87_9ENTE</name>
<keyword evidence="1" id="KW-0812">Transmembrane</keyword>
<gene>
    <name evidence="3" type="ORF">KUA55_07500</name>
</gene>
<accession>A0ABS6TC87</accession>
<evidence type="ECO:0000313" key="4">
    <source>
        <dbReference type="Proteomes" id="UP000774130"/>
    </source>
</evidence>
<evidence type="ECO:0000256" key="1">
    <source>
        <dbReference type="SAM" id="Phobius"/>
    </source>
</evidence>
<sequence length="265" mass="31157">MDISKKLKNYRKDQNMTQEELSRKIGVSLKLIKEWESGISAPEDSELQQINNQIIVTDLKLPFYFGKPTSRKPFLILLIIPLLIFAIFIQVNIFVGILSGFLSMIFIYGLGFYDFRRYYAYFIVKKDGIIVSKEKELQLFPLISIIKGGLKIRKEEKIQYNDINYMNIFFDSDGFKGYGTSISYRPRQLYTTREVIMLQVYLKTNNEVINLNLDQIFYPDSKERKHILYLFKFFNQKGIPIIDDHKILKAINEGQSFIDSAYKKN</sequence>
<proteinExistence type="predicted"/>
<evidence type="ECO:0000313" key="3">
    <source>
        <dbReference type="EMBL" id="MBV7390520.1"/>
    </source>
</evidence>
<protein>
    <submittedName>
        <fullName evidence="3">Helix-turn-helix transcriptional regulator</fullName>
    </submittedName>
</protein>
<feature type="transmembrane region" description="Helical" evidence="1">
    <location>
        <begin position="74"/>
        <end position="91"/>
    </location>
</feature>
<dbReference type="Proteomes" id="UP000774130">
    <property type="component" value="Unassembled WGS sequence"/>
</dbReference>
<dbReference type="InterPro" id="IPR001387">
    <property type="entry name" value="Cro/C1-type_HTH"/>
</dbReference>
<keyword evidence="4" id="KW-1185">Reference proteome</keyword>
<keyword evidence="1" id="KW-1133">Transmembrane helix</keyword>
<evidence type="ECO:0000259" key="2">
    <source>
        <dbReference type="PROSITE" id="PS50943"/>
    </source>
</evidence>
<keyword evidence="1" id="KW-0472">Membrane</keyword>
<feature type="transmembrane region" description="Helical" evidence="1">
    <location>
        <begin position="97"/>
        <end position="115"/>
    </location>
</feature>
<dbReference type="SMART" id="SM00530">
    <property type="entry name" value="HTH_XRE"/>
    <property type="match status" value="1"/>
</dbReference>
<dbReference type="Pfam" id="PF01381">
    <property type="entry name" value="HTH_3"/>
    <property type="match status" value="1"/>
</dbReference>
<dbReference type="PROSITE" id="PS50943">
    <property type="entry name" value="HTH_CROC1"/>
    <property type="match status" value="1"/>
</dbReference>
<comment type="caution">
    <text evidence="3">The sequence shown here is derived from an EMBL/GenBank/DDBJ whole genome shotgun (WGS) entry which is preliminary data.</text>
</comment>
<dbReference type="RefSeq" id="WP_218325582.1">
    <property type="nucleotide sequence ID" value="NZ_JAHUZB010000003.1"/>
</dbReference>
<dbReference type="EMBL" id="JAHUZB010000003">
    <property type="protein sequence ID" value="MBV7390520.1"/>
    <property type="molecule type" value="Genomic_DNA"/>
</dbReference>
<feature type="domain" description="HTH cro/C1-type" evidence="2">
    <location>
        <begin position="7"/>
        <end position="50"/>
    </location>
</feature>